<dbReference type="PANTHER" id="PTHR30024">
    <property type="entry name" value="ALIPHATIC SULFONATES-BINDING PROTEIN-RELATED"/>
    <property type="match status" value="1"/>
</dbReference>
<dbReference type="Pfam" id="PF13379">
    <property type="entry name" value="NMT1_2"/>
    <property type="match status" value="1"/>
</dbReference>
<protein>
    <submittedName>
        <fullName evidence="5">Aliphatic sulfonates ABC transporter substrate-binding protein</fullName>
    </submittedName>
</protein>
<evidence type="ECO:0000313" key="6">
    <source>
        <dbReference type="Proteomes" id="UP000249081"/>
    </source>
</evidence>
<comment type="subcellular location">
    <subcellularLocation>
        <location evidence="1">Periplasm</location>
    </subcellularLocation>
</comment>
<accession>A0A2W4WHI3</accession>
<evidence type="ECO:0000256" key="1">
    <source>
        <dbReference type="ARBA" id="ARBA00004418"/>
    </source>
</evidence>
<evidence type="ECO:0000256" key="4">
    <source>
        <dbReference type="SAM" id="SignalP"/>
    </source>
</evidence>
<sequence length="351" mass="37505">MKRRTFLPTLFAFFCTLLITVSCAQSTPQADAPAEGTADAPVTATTGEPVKLGYSSWAGWWPWAIAEEEGLFEKNGANVELIWFDGYLESMQALAAGQLDANSQTLNDTISFAGDAVNGMVAVLVNDNSAGNDKVIGAEGINTVADLAGKSIALEEGVVGDFLLSLALEDAGLSRADVEIKNLETGAAATAFAAGQVDGFAGWVPFWETALSREGSQELVTSEEYPGAIPDLLVVSQKLIDSRPDQVQALVNTWFDILAFIETNPDQANAIMAKRASVSDTEFGKYTKGTKIFTLEENLEAFSAGGDDMKYMPYASQKMAEFMVGVGFIPEAPDLEAILDDQFVKAYAAEK</sequence>
<dbReference type="PROSITE" id="PS51257">
    <property type="entry name" value="PROKAR_LIPOPROTEIN"/>
    <property type="match status" value="1"/>
</dbReference>
<dbReference type="GO" id="GO:0042597">
    <property type="term" value="C:periplasmic space"/>
    <property type="evidence" value="ECO:0007669"/>
    <property type="project" value="UniProtKB-SubCell"/>
</dbReference>
<name>A0A2W4WHI3_9CYAN</name>
<comment type="similarity">
    <text evidence="2">Belongs to the bacterial solute-binding protein SsuA/TauA family.</text>
</comment>
<dbReference type="InterPro" id="IPR010067">
    <property type="entry name" value="ABC_SsuA_sub-bd"/>
</dbReference>
<dbReference type="SUPFAM" id="SSF53850">
    <property type="entry name" value="Periplasmic binding protein-like II"/>
    <property type="match status" value="1"/>
</dbReference>
<feature type="chain" id="PRO_5016056018" evidence="4">
    <location>
        <begin position="25"/>
        <end position="351"/>
    </location>
</feature>
<dbReference type="GO" id="GO:0016020">
    <property type="term" value="C:membrane"/>
    <property type="evidence" value="ECO:0007669"/>
    <property type="project" value="InterPro"/>
</dbReference>
<feature type="signal peptide" evidence="4">
    <location>
        <begin position="1"/>
        <end position="24"/>
    </location>
</feature>
<evidence type="ECO:0000256" key="3">
    <source>
        <dbReference type="ARBA" id="ARBA00022729"/>
    </source>
</evidence>
<dbReference type="Proteomes" id="UP000249081">
    <property type="component" value="Unassembled WGS sequence"/>
</dbReference>
<dbReference type="Gene3D" id="3.40.190.10">
    <property type="entry name" value="Periplasmic binding protein-like II"/>
    <property type="match status" value="2"/>
</dbReference>
<gene>
    <name evidence="5" type="ORF">DCF17_05075</name>
</gene>
<proteinExistence type="inferred from homology"/>
<dbReference type="PANTHER" id="PTHR30024:SF47">
    <property type="entry name" value="TAURINE-BINDING PERIPLASMIC PROTEIN"/>
    <property type="match status" value="1"/>
</dbReference>
<evidence type="ECO:0000256" key="2">
    <source>
        <dbReference type="ARBA" id="ARBA00010742"/>
    </source>
</evidence>
<dbReference type="NCBIfam" id="TIGR01728">
    <property type="entry name" value="SsuA_fam"/>
    <property type="match status" value="1"/>
</dbReference>
<comment type="caution">
    <text evidence="5">The sequence shown here is derived from an EMBL/GenBank/DDBJ whole genome shotgun (WGS) entry which is preliminary data.</text>
</comment>
<dbReference type="GO" id="GO:0042626">
    <property type="term" value="F:ATPase-coupled transmembrane transporter activity"/>
    <property type="evidence" value="ECO:0007669"/>
    <property type="project" value="InterPro"/>
</dbReference>
<organism evidence="5 6">
    <name type="scientific">Shackletoniella antarctica</name>
    <dbReference type="NCBI Taxonomy" id="268115"/>
    <lineage>
        <taxon>Bacteria</taxon>
        <taxon>Bacillati</taxon>
        <taxon>Cyanobacteriota</taxon>
        <taxon>Cyanophyceae</taxon>
        <taxon>Oculatellales</taxon>
        <taxon>Oculatellaceae</taxon>
        <taxon>Shackletoniella</taxon>
    </lineage>
</organism>
<dbReference type="EMBL" id="QBMN01000023">
    <property type="protein sequence ID" value="PZO43912.1"/>
    <property type="molecule type" value="Genomic_DNA"/>
</dbReference>
<dbReference type="CDD" id="cd13563">
    <property type="entry name" value="PBP2_SsuA_like_6"/>
    <property type="match status" value="1"/>
</dbReference>
<keyword evidence="3 4" id="KW-0732">Signal</keyword>
<reference evidence="5 6" key="2">
    <citation type="submission" date="2018-06" db="EMBL/GenBank/DDBJ databases">
        <title>Metagenomic assembly of (sub)arctic Cyanobacteria and their associated microbiome from non-axenic cultures.</title>
        <authorList>
            <person name="Baurain D."/>
        </authorList>
    </citation>
    <scope>NUCLEOTIDE SEQUENCE [LARGE SCALE GENOMIC DNA]</scope>
    <source>
        <strain evidence="5">ULC041bin1</strain>
    </source>
</reference>
<dbReference type="AlphaFoldDB" id="A0A2W4WHI3"/>
<evidence type="ECO:0000313" key="5">
    <source>
        <dbReference type="EMBL" id="PZO43912.1"/>
    </source>
</evidence>
<reference evidence="6" key="1">
    <citation type="submission" date="2018-04" db="EMBL/GenBank/DDBJ databases">
        <authorList>
            <person name="Cornet L."/>
        </authorList>
    </citation>
    <scope>NUCLEOTIDE SEQUENCE [LARGE SCALE GENOMIC DNA]</scope>
</reference>